<dbReference type="EMBL" id="JAPDRK010000007">
    <property type="protein sequence ID" value="KAJ9610347.1"/>
    <property type="molecule type" value="Genomic_DNA"/>
</dbReference>
<evidence type="ECO:0000256" key="1">
    <source>
        <dbReference type="SAM" id="MobiDB-lite"/>
    </source>
</evidence>
<dbReference type="SUPFAM" id="SSF52047">
    <property type="entry name" value="RNI-like"/>
    <property type="match status" value="1"/>
</dbReference>
<feature type="compositionally biased region" description="Polar residues" evidence="1">
    <location>
        <begin position="38"/>
        <end position="49"/>
    </location>
</feature>
<evidence type="ECO:0000313" key="3">
    <source>
        <dbReference type="Proteomes" id="UP001172673"/>
    </source>
</evidence>
<dbReference type="InterPro" id="IPR032675">
    <property type="entry name" value="LRR_dom_sf"/>
</dbReference>
<keyword evidence="3" id="KW-1185">Reference proteome</keyword>
<feature type="compositionally biased region" description="Basic and acidic residues" evidence="1">
    <location>
        <begin position="739"/>
        <end position="750"/>
    </location>
</feature>
<accession>A0AA38XBI3</accession>
<sequence length="869" mass="95797">MYANHAPFERHFPNTASQSHVPSRPYHDQTAMGAPAMRTTSSPASVPSRTSRHTIEPVFSIRATGASWKKLPSSVLAIVLDHLRSLHLGPTSSSCVTCYMRDLTSIQLTCKAWFSDAQRVLYTNIQIVGQEDPSLLQKWKLSRAARLIRLRSTLRSKPLLAALVKTMHVPDPNMPLYHSNGDPNPEYDAYICTLASVVMTCPNLEALMGFYCFYNHTFDRLTHALSTRTKLRQHAWIIAENDDVAERSQRQLPPGLLDENQTYQFTLYHDRWKQLETLLFCSPGGLGVIEHELFIRVLHSLPALRNLCISSFDPDDFHDLTLLSLPPWVTTLRLEECLGVTDTGLTKWAASPNARQIIRLSLLHQNITSLLTLSKIFASMERLAKFVVVQNDVAPSLPNDMRKVMVHPILASKSLQFLHWDISHPRAGGAIGSDDSSPEGGPTTPNMHLAFSISHRGFPKLKKLRAPRDTSPLGILQSVCQPIEDGITLPKDTSKPYRYQHLRRSCSLRAARLRAQRINAHTLGSTTRSNAPELQQPPTTDHLSVPQKAQKSNSDTSTSTMNSIGTSASRGSVPSNRTSGQTPVSPLSTSPDNFSPLAPDDGIISPIAADQDQMYQSRGDWNKQAVTGPQRSKRKEVPKPESMCRCTPSPIGNRDSVCLCEVRDVPKVEEIVSPPPRSLFRPPSVRVNDQVTRRFPSLARRPVPQIRPFFYLRPDVPGYDGNGGLIGWAELLRISEKTKASRSSEKEPEVHTQNPGTSNGEDIGEDGSEDAEHASADTCTGSWARRTLLQDQVSDLPVIKKILSANSATSDKSGKSANARSKSKSSSRLSLAIGTKVSDKPAISKGPSQGHVGRPRGGQGLSVNIGNFF</sequence>
<proteinExistence type="predicted"/>
<name>A0AA38XBI3_9EURO</name>
<dbReference type="AlphaFoldDB" id="A0AA38XBI3"/>
<gene>
    <name evidence="2" type="ORF">H2200_005124</name>
</gene>
<dbReference type="Proteomes" id="UP001172673">
    <property type="component" value="Unassembled WGS sequence"/>
</dbReference>
<feature type="compositionally biased region" description="Low complexity" evidence="1">
    <location>
        <begin position="552"/>
        <end position="563"/>
    </location>
</feature>
<protein>
    <recommendedName>
        <fullName evidence="4">F-box domain-containing protein</fullName>
    </recommendedName>
</protein>
<feature type="compositionally biased region" description="Polar residues" evidence="1">
    <location>
        <begin position="564"/>
        <end position="593"/>
    </location>
</feature>
<evidence type="ECO:0000313" key="2">
    <source>
        <dbReference type="EMBL" id="KAJ9610347.1"/>
    </source>
</evidence>
<feature type="region of interest" description="Disordered" evidence="1">
    <location>
        <begin position="520"/>
        <end position="642"/>
    </location>
</feature>
<feature type="region of interest" description="Disordered" evidence="1">
    <location>
        <begin position="12"/>
        <end position="50"/>
    </location>
</feature>
<dbReference type="Gene3D" id="3.80.10.10">
    <property type="entry name" value="Ribonuclease Inhibitor"/>
    <property type="match status" value="1"/>
</dbReference>
<feature type="region of interest" description="Disordered" evidence="1">
    <location>
        <begin position="739"/>
        <end position="778"/>
    </location>
</feature>
<comment type="caution">
    <text evidence="2">The sequence shown here is derived from an EMBL/GenBank/DDBJ whole genome shotgun (WGS) entry which is preliminary data.</text>
</comment>
<feature type="compositionally biased region" description="Polar residues" evidence="1">
    <location>
        <begin position="751"/>
        <end position="760"/>
    </location>
</feature>
<feature type="compositionally biased region" description="Low complexity" evidence="1">
    <location>
        <begin position="815"/>
        <end position="831"/>
    </location>
</feature>
<feature type="compositionally biased region" description="Polar residues" evidence="1">
    <location>
        <begin position="522"/>
        <end position="551"/>
    </location>
</feature>
<organism evidence="2 3">
    <name type="scientific">Cladophialophora chaetospira</name>
    <dbReference type="NCBI Taxonomy" id="386627"/>
    <lineage>
        <taxon>Eukaryota</taxon>
        <taxon>Fungi</taxon>
        <taxon>Dikarya</taxon>
        <taxon>Ascomycota</taxon>
        <taxon>Pezizomycotina</taxon>
        <taxon>Eurotiomycetes</taxon>
        <taxon>Chaetothyriomycetidae</taxon>
        <taxon>Chaetothyriales</taxon>
        <taxon>Herpotrichiellaceae</taxon>
        <taxon>Cladophialophora</taxon>
    </lineage>
</organism>
<reference evidence="2" key="1">
    <citation type="submission" date="2022-10" db="EMBL/GenBank/DDBJ databases">
        <title>Culturing micro-colonial fungi from biological soil crusts in the Mojave desert and describing Neophaeococcomyces mojavensis, and introducing the new genera and species Taxawa tesnikishii.</title>
        <authorList>
            <person name="Kurbessoian T."/>
            <person name="Stajich J.E."/>
        </authorList>
    </citation>
    <scope>NUCLEOTIDE SEQUENCE</scope>
    <source>
        <strain evidence="2">TK_41</strain>
    </source>
</reference>
<feature type="region of interest" description="Disordered" evidence="1">
    <location>
        <begin position="807"/>
        <end position="869"/>
    </location>
</feature>
<evidence type="ECO:0008006" key="4">
    <source>
        <dbReference type="Google" id="ProtNLM"/>
    </source>
</evidence>